<sequence>MAENDPLQAHGPKESLAVNHALIVRPCFIFQTVVPVSFVLKDTEVRSYRTDPVQVRSCTRFLTSAIRWAASFFQPFDVGL</sequence>
<organism evidence="1">
    <name type="scientific">Manihot esculenta</name>
    <name type="common">Cassava</name>
    <name type="synonym">Jatropha manihot</name>
    <dbReference type="NCBI Taxonomy" id="3983"/>
    <lineage>
        <taxon>Eukaryota</taxon>
        <taxon>Viridiplantae</taxon>
        <taxon>Streptophyta</taxon>
        <taxon>Embryophyta</taxon>
        <taxon>Tracheophyta</taxon>
        <taxon>Spermatophyta</taxon>
        <taxon>Magnoliopsida</taxon>
        <taxon>eudicotyledons</taxon>
        <taxon>Gunneridae</taxon>
        <taxon>Pentapetalae</taxon>
        <taxon>rosids</taxon>
        <taxon>fabids</taxon>
        <taxon>Malpighiales</taxon>
        <taxon>Euphorbiaceae</taxon>
        <taxon>Crotonoideae</taxon>
        <taxon>Manihoteae</taxon>
        <taxon>Manihot</taxon>
    </lineage>
</organism>
<protein>
    <submittedName>
        <fullName evidence="1">Uncharacterized protein</fullName>
    </submittedName>
</protein>
<dbReference type="EMBL" id="CM004395">
    <property type="protein sequence ID" value="OAY40269.1"/>
    <property type="molecule type" value="Genomic_DNA"/>
</dbReference>
<accession>A0A2C9V6T9</accession>
<proteinExistence type="predicted"/>
<gene>
    <name evidence="1" type="ORF">MANES_09G008900</name>
</gene>
<name>A0A2C9V6T9_MANES</name>
<evidence type="ECO:0000313" key="1">
    <source>
        <dbReference type="EMBL" id="OAY40269.1"/>
    </source>
</evidence>
<reference evidence="1" key="1">
    <citation type="submission" date="2016-02" db="EMBL/GenBank/DDBJ databases">
        <title>WGS assembly of Manihot esculenta.</title>
        <authorList>
            <person name="Bredeson J.V."/>
            <person name="Prochnik S.E."/>
            <person name="Lyons J.B."/>
            <person name="Schmutz J."/>
            <person name="Grimwood J."/>
            <person name="Vrebalov J."/>
            <person name="Bart R.S."/>
            <person name="Amuge T."/>
            <person name="Ferguson M.E."/>
            <person name="Green R."/>
            <person name="Putnam N."/>
            <person name="Stites J."/>
            <person name="Rounsley S."/>
            <person name="Rokhsar D.S."/>
        </authorList>
    </citation>
    <scope>NUCLEOTIDE SEQUENCE [LARGE SCALE GENOMIC DNA]</scope>
    <source>
        <tissue evidence="1">Leaf</tissue>
    </source>
</reference>
<dbReference type="AlphaFoldDB" id="A0A2C9V6T9"/>